<dbReference type="AlphaFoldDB" id="A0A1X0DVZ1"/>
<dbReference type="RefSeq" id="WP_083072446.1">
    <property type="nucleotide sequence ID" value="NZ_AP022615.1"/>
</dbReference>
<dbReference type="STRING" id="53376.BST25_02880"/>
<evidence type="ECO:0000313" key="1">
    <source>
        <dbReference type="EMBL" id="ORA75950.1"/>
    </source>
</evidence>
<accession>A0A1X0DVZ1</accession>
<sequence length="152" mass="17252">MWSDAAKGLAKFDEAMVTALDPAGYPVSIRQMTPCYDEATGEFTVVWPRGLSVSAGPAIVLCHSHDEKLWNIKQIQIKGRLERRADRWVFITTGFHRPPASQLGVFWRLARDMRRAGRRYLDQRGLEAPTVNWKALQVLRDRASAKSSSRLL</sequence>
<gene>
    <name evidence="1" type="ORF">BST25_02880</name>
</gene>
<keyword evidence="2" id="KW-1185">Reference proteome</keyword>
<name>A0A1X0DVZ1_MYCHE</name>
<protein>
    <submittedName>
        <fullName evidence="1">Uncharacterized protein</fullName>
    </submittedName>
</protein>
<dbReference type="EMBL" id="MVHR01000003">
    <property type="protein sequence ID" value="ORA75950.1"/>
    <property type="molecule type" value="Genomic_DNA"/>
</dbReference>
<reference evidence="1 2" key="1">
    <citation type="submission" date="2017-02" db="EMBL/GenBank/DDBJ databases">
        <title>The new phylogeny of genus Mycobacterium.</title>
        <authorList>
            <person name="Tortoli E."/>
            <person name="Trovato A."/>
            <person name="Cirillo D.M."/>
        </authorList>
    </citation>
    <scope>NUCLEOTIDE SEQUENCE [LARGE SCALE GENOMIC DNA]</scope>
    <source>
        <strain evidence="1 2">DSM 44471</strain>
    </source>
</reference>
<comment type="caution">
    <text evidence="1">The sequence shown here is derived from an EMBL/GenBank/DDBJ whole genome shotgun (WGS) entry which is preliminary data.</text>
</comment>
<evidence type="ECO:0000313" key="2">
    <source>
        <dbReference type="Proteomes" id="UP000192566"/>
    </source>
</evidence>
<organism evidence="1 2">
    <name type="scientific">Mycobacterium heidelbergense</name>
    <dbReference type="NCBI Taxonomy" id="53376"/>
    <lineage>
        <taxon>Bacteria</taxon>
        <taxon>Bacillati</taxon>
        <taxon>Actinomycetota</taxon>
        <taxon>Actinomycetes</taxon>
        <taxon>Mycobacteriales</taxon>
        <taxon>Mycobacteriaceae</taxon>
        <taxon>Mycobacterium</taxon>
        <taxon>Mycobacterium simiae complex</taxon>
    </lineage>
</organism>
<proteinExistence type="predicted"/>
<dbReference type="OrthoDB" id="162914at2"/>
<dbReference type="Proteomes" id="UP000192566">
    <property type="component" value="Unassembled WGS sequence"/>
</dbReference>